<feature type="compositionally biased region" description="Low complexity" evidence="2">
    <location>
        <begin position="333"/>
        <end position="344"/>
    </location>
</feature>
<dbReference type="EMBL" id="CAJJDO010000028">
    <property type="protein sequence ID" value="CAD8156042.1"/>
    <property type="molecule type" value="Genomic_DNA"/>
</dbReference>
<sequence length="482" mass="56551">MSQQKNQKNVVVYNYEPHPKTMTQQATNIQQSQIQPDDSPFNVSKILKAKQQQSNIFHLPQQELVDYSKVTPNQHAEKILPYDMFWWNSQNLKENKKADVNTPIIPNVHMVQSRPQTAVQQRANTESSSNNQQLTEQQFLQFQQQQYQLFLQQQQQIKLQQQLQQIDQQKQQINQQQENPYNVIKEHNLMIETASFAGHDNNNNNNNNQGAFIQQQQNKEQLPNQQLLSNQLQNPAKVYDKVNNPNAELKQKNPNFSDVFGNGLEKYYQQKPQQNSGRKQQVEYMQESELYGVKYHQRQMLKGMSSQMDTHKYYDQLLDKQTQDQIKSKQPKSKSQSPQASPGKNLEQDEKLFPKPFYAELSIRGMGKEVNWEKLKGQLQTVQMQLADITIVKDKQGKIKQHKIIIKYFDQGNLQGVKQWVLTQGGRLVEERLLESEEEFKNIIKLKEGPKQRPMRIAEEKEKLKQQKKRPQSATPIQKQKK</sequence>
<feature type="region of interest" description="Disordered" evidence="2">
    <location>
        <begin position="322"/>
        <end position="349"/>
    </location>
</feature>
<protein>
    <submittedName>
        <fullName evidence="3">Uncharacterized protein</fullName>
    </submittedName>
</protein>
<proteinExistence type="predicted"/>
<dbReference type="Proteomes" id="UP000689195">
    <property type="component" value="Unassembled WGS sequence"/>
</dbReference>
<feature type="coiled-coil region" evidence="1">
    <location>
        <begin position="152"/>
        <end position="179"/>
    </location>
</feature>
<comment type="caution">
    <text evidence="3">The sequence shown here is derived from an EMBL/GenBank/DDBJ whole genome shotgun (WGS) entry which is preliminary data.</text>
</comment>
<feature type="compositionally biased region" description="Polar residues" evidence="2">
    <location>
        <begin position="472"/>
        <end position="482"/>
    </location>
</feature>
<organism evidence="3 4">
    <name type="scientific">Paramecium pentaurelia</name>
    <dbReference type="NCBI Taxonomy" id="43138"/>
    <lineage>
        <taxon>Eukaryota</taxon>
        <taxon>Sar</taxon>
        <taxon>Alveolata</taxon>
        <taxon>Ciliophora</taxon>
        <taxon>Intramacronucleata</taxon>
        <taxon>Oligohymenophorea</taxon>
        <taxon>Peniculida</taxon>
        <taxon>Parameciidae</taxon>
        <taxon>Paramecium</taxon>
    </lineage>
</organism>
<gene>
    <name evidence="3" type="ORF">PPENT_87.1.T0280101</name>
</gene>
<evidence type="ECO:0000313" key="4">
    <source>
        <dbReference type="Proteomes" id="UP000689195"/>
    </source>
</evidence>
<evidence type="ECO:0000313" key="3">
    <source>
        <dbReference type="EMBL" id="CAD8156042.1"/>
    </source>
</evidence>
<feature type="region of interest" description="Disordered" evidence="2">
    <location>
        <begin position="451"/>
        <end position="482"/>
    </location>
</feature>
<feature type="compositionally biased region" description="Basic and acidic residues" evidence="2">
    <location>
        <begin position="451"/>
        <end position="465"/>
    </location>
</feature>
<reference evidence="3" key="1">
    <citation type="submission" date="2021-01" db="EMBL/GenBank/DDBJ databases">
        <authorList>
            <consortium name="Genoscope - CEA"/>
            <person name="William W."/>
        </authorList>
    </citation>
    <scope>NUCLEOTIDE SEQUENCE</scope>
</reference>
<evidence type="ECO:0000256" key="1">
    <source>
        <dbReference type="SAM" id="Coils"/>
    </source>
</evidence>
<dbReference type="OrthoDB" id="309212at2759"/>
<keyword evidence="4" id="KW-1185">Reference proteome</keyword>
<dbReference type="AlphaFoldDB" id="A0A8S1TWV9"/>
<keyword evidence="1" id="KW-0175">Coiled coil</keyword>
<accession>A0A8S1TWV9</accession>
<name>A0A8S1TWV9_9CILI</name>
<evidence type="ECO:0000256" key="2">
    <source>
        <dbReference type="SAM" id="MobiDB-lite"/>
    </source>
</evidence>